<dbReference type="GO" id="GO:0004789">
    <property type="term" value="F:thiamine-phosphate diphosphorylase activity"/>
    <property type="evidence" value="ECO:0007669"/>
    <property type="project" value="UniProtKB-UniRule"/>
</dbReference>
<dbReference type="SUPFAM" id="SSF51391">
    <property type="entry name" value="Thiamin phosphate synthase"/>
    <property type="match status" value="1"/>
</dbReference>
<evidence type="ECO:0000313" key="15">
    <source>
        <dbReference type="Proteomes" id="UP000239867"/>
    </source>
</evidence>
<dbReference type="GO" id="GO:0009228">
    <property type="term" value="P:thiamine biosynthetic process"/>
    <property type="evidence" value="ECO:0007669"/>
    <property type="project" value="UniProtKB-KW"/>
</dbReference>
<evidence type="ECO:0000256" key="1">
    <source>
        <dbReference type="ARBA" id="ARBA00003814"/>
    </source>
</evidence>
<feature type="binding site" evidence="10">
    <location>
        <begin position="190"/>
        <end position="191"/>
    </location>
    <ligand>
        <name>2-[(2R,5Z)-2-carboxy-4-methylthiazol-5(2H)-ylidene]ethyl phosphate</name>
        <dbReference type="ChEBI" id="CHEBI:62899"/>
    </ligand>
</feature>
<keyword evidence="4 10" id="KW-0479">Metal-binding</keyword>
<keyword evidence="3 10" id="KW-0808">Transferase</keyword>
<feature type="binding site" evidence="10">
    <location>
        <begin position="139"/>
        <end position="141"/>
    </location>
    <ligand>
        <name>2-[(2R,5Z)-2-carboxy-4-methylthiazol-5(2H)-ylidene]ethyl phosphate</name>
        <dbReference type="ChEBI" id="CHEBI:62899"/>
    </ligand>
</feature>
<evidence type="ECO:0000256" key="11">
    <source>
        <dbReference type="RuleBase" id="RU003826"/>
    </source>
</evidence>
<comment type="catalytic activity">
    <reaction evidence="9 10 11">
        <text>2-[(2R,5Z)-2-carboxy-4-methylthiazol-5(2H)-ylidene]ethyl phosphate + 4-amino-2-methyl-5-(diphosphooxymethyl)pyrimidine + 2 H(+) = thiamine phosphate + CO2 + diphosphate</text>
        <dbReference type="Rhea" id="RHEA:47844"/>
        <dbReference type="ChEBI" id="CHEBI:15378"/>
        <dbReference type="ChEBI" id="CHEBI:16526"/>
        <dbReference type="ChEBI" id="CHEBI:33019"/>
        <dbReference type="ChEBI" id="CHEBI:37575"/>
        <dbReference type="ChEBI" id="CHEBI:57841"/>
        <dbReference type="ChEBI" id="CHEBI:62899"/>
        <dbReference type="EC" id="2.5.1.3"/>
    </reaction>
</comment>
<dbReference type="HAMAP" id="MF_00097">
    <property type="entry name" value="TMP_synthase"/>
    <property type="match status" value="1"/>
</dbReference>
<dbReference type="Pfam" id="PF02581">
    <property type="entry name" value="TMP-TENI"/>
    <property type="match status" value="1"/>
</dbReference>
<dbReference type="Gene3D" id="3.20.20.70">
    <property type="entry name" value="Aldolase class I"/>
    <property type="match status" value="1"/>
</dbReference>
<comment type="catalytic activity">
    <reaction evidence="7 10 11">
        <text>4-methyl-5-(2-phosphooxyethyl)-thiazole + 4-amino-2-methyl-5-(diphosphooxymethyl)pyrimidine + H(+) = thiamine phosphate + diphosphate</text>
        <dbReference type="Rhea" id="RHEA:22328"/>
        <dbReference type="ChEBI" id="CHEBI:15378"/>
        <dbReference type="ChEBI" id="CHEBI:33019"/>
        <dbReference type="ChEBI" id="CHEBI:37575"/>
        <dbReference type="ChEBI" id="CHEBI:57841"/>
        <dbReference type="ChEBI" id="CHEBI:58296"/>
        <dbReference type="EC" id="2.5.1.3"/>
    </reaction>
</comment>
<dbReference type="EMBL" id="CP021255">
    <property type="protein sequence ID" value="AVD70725.1"/>
    <property type="molecule type" value="Genomic_DNA"/>
</dbReference>
<feature type="binding site" evidence="10">
    <location>
        <position position="74"/>
    </location>
    <ligand>
        <name>4-amino-2-methyl-5-(diphosphooxymethyl)pyrimidine</name>
        <dbReference type="ChEBI" id="CHEBI:57841"/>
    </ligand>
</feature>
<dbReference type="NCBIfam" id="TIGR00693">
    <property type="entry name" value="thiE"/>
    <property type="match status" value="1"/>
</dbReference>
<organism evidence="14 15">
    <name type="scientific">Desulfobulbus oralis</name>
    <dbReference type="NCBI Taxonomy" id="1986146"/>
    <lineage>
        <taxon>Bacteria</taxon>
        <taxon>Pseudomonadati</taxon>
        <taxon>Thermodesulfobacteriota</taxon>
        <taxon>Desulfobulbia</taxon>
        <taxon>Desulfobulbales</taxon>
        <taxon>Desulfobulbaceae</taxon>
        <taxon>Desulfobulbus</taxon>
    </lineage>
</organism>
<feature type="binding site" evidence="10">
    <location>
        <position position="94"/>
    </location>
    <ligand>
        <name>Mg(2+)</name>
        <dbReference type="ChEBI" id="CHEBI:18420"/>
    </ligand>
</feature>
<feature type="binding site" evidence="10">
    <location>
        <position position="142"/>
    </location>
    <ligand>
        <name>4-amino-2-methyl-5-(diphosphooxymethyl)pyrimidine</name>
        <dbReference type="ChEBI" id="CHEBI:57841"/>
    </ligand>
</feature>
<keyword evidence="15" id="KW-1185">Reference proteome</keyword>
<accession>A0A2L1GM18</accession>
<dbReference type="Proteomes" id="UP000239867">
    <property type="component" value="Chromosome"/>
</dbReference>
<comment type="function">
    <text evidence="1 10">Condenses 4-methyl-5-(beta-hydroxyethyl)thiazole monophosphate (THZ-P) and 2-methyl-4-amino-5-hydroxymethyl pyrimidine pyrophosphate (HMP-PP) to form thiamine monophosphate (TMP).</text>
</comment>
<evidence type="ECO:0000259" key="13">
    <source>
        <dbReference type="Pfam" id="PF02581"/>
    </source>
</evidence>
<dbReference type="OrthoDB" id="9810880at2"/>
<dbReference type="RefSeq" id="WP_104936018.1">
    <property type="nucleotide sequence ID" value="NZ_CP021255.1"/>
</dbReference>
<dbReference type="UniPathway" id="UPA00060">
    <property type="reaction ID" value="UER00141"/>
</dbReference>
<comment type="pathway">
    <text evidence="2 10 12">Cofactor biosynthesis; thiamine diphosphate biosynthesis; thiamine phosphate from 4-amino-2-methyl-5-diphosphomethylpyrimidine and 4-methyl-5-(2-phosphoethyl)-thiazole: step 1/1.</text>
</comment>
<dbReference type="AlphaFoldDB" id="A0A2L1GM18"/>
<evidence type="ECO:0000256" key="7">
    <source>
        <dbReference type="ARBA" id="ARBA00047334"/>
    </source>
</evidence>
<dbReference type="InterPro" id="IPR036206">
    <property type="entry name" value="ThiamineP_synth_sf"/>
</dbReference>
<feature type="binding site" evidence="10">
    <location>
        <position position="75"/>
    </location>
    <ligand>
        <name>Mg(2+)</name>
        <dbReference type="ChEBI" id="CHEBI:18420"/>
    </ligand>
</feature>
<dbReference type="KEGG" id="deo:CAY53_03865"/>
<evidence type="ECO:0000256" key="5">
    <source>
        <dbReference type="ARBA" id="ARBA00022842"/>
    </source>
</evidence>
<reference evidence="14 15" key="1">
    <citation type="journal article" date="2018" name="MBio">
        <title>Insights into the evolution of host association through the isolation and characterization of a novel human periodontal pathobiont, Desulfobulbus oralis.</title>
        <authorList>
            <person name="Cross K.L."/>
            <person name="Chirania P."/>
            <person name="Xiong W."/>
            <person name="Beall C.J."/>
            <person name="Elkins J.G."/>
            <person name="Giannone R.J."/>
            <person name="Griffen A.L."/>
            <person name="Guss A.M."/>
            <person name="Hettich R.L."/>
            <person name="Joshi S.S."/>
            <person name="Mokrzan E.M."/>
            <person name="Martin R.K."/>
            <person name="Zhulin I.B."/>
            <person name="Leys E.J."/>
            <person name="Podar M."/>
        </authorList>
    </citation>
    <scope>NUCLEOTIDE SEQUENCE [LARGE SCALE GENOMIC DNA]</scope>
    <source>
        <strain evidence="14 15">ORNL</strain>
    </source>
</reference>
<keyword evidence="5 10" id="KW-0460">Magnesium</keyword>
<evidence type="ECO:0000256" key="6">
    <source>
        <dbReference type="ARBA" id="ARBA00022977"/>
    </source>
</evidence>
<evidence type="ECO:0000313" key="14">
    <source>
        <dbReference type="EMBL" id="AVD70725.1"/>
    </source>
</evidence>
<feature type="domain" description="Thiamine phosphate synthase/TenI" evidence="13">
    <location>
        <begin position="11"/>
        <end position="193"/>
    </location>
</feature>
<comment type="similarity">
    <text evidence="10 11">Belongs to the thiamine-phosphate synthase family.</text>
</comment>
<comment type="catalytic activity">
    <reaction evidence="8 10 11">
        <text>2-(2-carboxy-4-methylthiazol-5-yl)ethyl phosphate + 4-amino-2-methyl-5-(diphosphooxymethyl)pyrimidine + 2 H(+) = thiamine phosphate + CO2 + diphosphate</text>
        <dbReference type="Rhea" id="RHEA:47848"/>
        <dbReference type="ChEBI" id="CHEBI:15378"/>
        <dbReference type="ChEBI" id="CHEBI:16526"/>
        <dbReference type="ChEBI" id="CHEBI:33019"/>
        <dbReference type="ChEBI" id="CHEBI:37575"/>
        <dbReference type="ChEBI" id="CHEBI:57841"/>
        <dbReference type="ChEBI" id="CHEBI:62890"/>
        <dbReference type="EC" id="2.5.1.3"/>
    </reaction>
</comment>
<dbReference type="InterPro" id="IPR034291">
    <property type="entry name" value="TMP_synthase"/>
</dbReference>
<dbReference type="PANTHER" id="PTHR20857">
    <property type="entry name" value="THIAMINE-PHOSPHATE PYROPHOSPHORYLASE"/>
    <property type="match status" value="1"/>
</dbReference>
<proteinExistence type="inferred from homology"/>
<dbReference type="FunFam" id="3.20.20.70:FF:000096">
    <property type="entry name" value="Thiamine-phosphate synthase"/>
    <property type="match status" value="1"/>
</dbReference>
<evidence type="ECO:0000256" key="3">
    <source>
        <dbReference type="ARBA" id="ARBA00022679"/>
    </source>
</evidence>
<feature type="binding site" evidence="10">
    <location>
        <begin position="40"/>
        <end position="44"/>
    </location>
    <ligand>
        <name>4-amino-2-methyl-5-(diphosphooxymethyl)pyrimidine</name>
        <dbReference type="ChEBI" id="CHEBI:57841"/>
    </ligand>
</feature>
<keyword evidence="6 10" id="KW-0784">Thiamine biosynthesis</keyword>
<gene>
    <name evidence="10" type="primary">thiE</name>
    <name evidence="14" type="ORF">CAY53_03865</name>
</gene>
<dbReference type="GO" id="GO:0000287">
    <property type="term" value="F:magnesium ion binding"/>
    <property type="evidence" value="ECO:0007669"/>
    <property type="project" value="UniProtKB-UniRule"/>
</dbReference>
<comment type="cofactor">
    <cofactor evidence="10">
        <name>Mg(2+)</name>
        <dbReference type="ChEBI" id="CHEBI:18420"/>
    </cofactor>
    <text evidence="10">Binds 1 Mg(2+) ion per subunit.</text>
</comment>
<evidence type="ECO:0000256" key="8">
    <source>
        <dbReference type="ARBA" id="ARBA00047851"/>
    </source>
</evidence>
<feature type="binding site" evidence="10">
    <location>
        <position position="113"/>
    </location>
    <ligand>
        <name>4-amino-2-methyl-5-(diphosphooxymethyl)pyrimidine</name>
        <dbReference type="ChEBI" id="CHEBI:57841"/>
    </ligand>
</feature>
<name>A0A2L1GM18_9BACT</name>
<sequence>MSQASLPGGVYGMTAERFSRGRSNIDVVKAMIQGGVRVLQYREKRPDKQFRVMLEECRAIRQLTREAGVLFLVDDYPTLALLAEADGVHVGQDDWPLAELRRLVGPDMMIGVSTHEAAEAQAAVAGGADYIGVGPVFATQTKADAAAPLGLDYLDYIKNNIPLPFVALGGVKEHNLAQVIAHGARSVCLVTDIVAADDICSKVQRLQAMF</sequence>
<dbReference type="EC" id="2.5.1.3" evidence="10"/>
<dbReference type="InterPro" id="IPR022998">
    <property type="entry name" value="ThiamineP_synth_TenI"/>
</dbReference>
<evidence type="ECO:0000256" key="9">
    <source>
        <dbReference type="ARBA" id="ARBA00047883"/>
    </source>
</evidence>
<feature type="binding site" evidence="10">
    <location>
        <position position="170"/>
    </location>
    <ligand>
        <name>2-[(2R,5Z)-2-carboxy-4-methylthiazol-5(2H)-ylidene]ethyl phosphate</name>
        <dbReference type="ChEBI" id="CHEBI:62899"/>
    </ligand>
</feature>
<dbReference type="GO" id="GO:0009229">
    <property type="term" value="P:thiamine diphosphate biosynthetic process"/>
    <property type="evidence" value="ECO:0007669"/>
    <property type="project" value="UniProtKB-UniRule"/>
</dbReference>
<dbReference type="GO" id="GO:0005737">
    <property type="term" value="C:cytoplasm"/>
    <property type="evidence" value="ECO:0007669"/>
    <property type="project" value="TreeGrafter"/>
</dbReference>
<dbReference type="CDD" id="cd00564">
    <property type="entry name" value="TMP_TenI"/>
    <property type="match status" value="1"/>
</dbReference>
<evidence type="ECO:0000256" key="12">
    <source>
        <dbReference type="RuleBase" id="RU004253"/>
    </source>
</evidence>
<evidence type="ECO:0000256" key="10">
    <source>
        <dbReference type="HAMAP-Rule" id="MF_00097"/>
    </source>
</evidence>
<evidence type="ECO:0000256" key="4">
    <source>
        <dbReference type="ARBA" id="ARBA00022723"/>
    </source>
</evidence>
<dbReference type="PANTHER" id="PTHR20857:SF15">
    <property type="entry name" value="THIAMINE-PHOSPHATE SYNTHASE"/>
    <property type="match status" value="1"/>
</dbReference>
<dbReference type="InterPro" id="IPR013785">
    <property type="entry name" value="Aldolase_TIM"/>
</dbReference>
<protein>
    <recommendedName>
        <fullName evidence="10">Thiamine-phosphate synthase</fullName>
        <shortName evidence="10">TP synthase</shortName>
        <shortName evidence="10">TPS</shortName>
        <ecNumber evidence="10">2.5.1.3</ecNumber>
    </recommendedName>
    <alternativeName>
        <fullName evidence="10">Thiamine-phosphate pyrophosphorylase</fullName>
        <shortName evidence="10">TMP pyrophosphorylase</shortName>
        <shortName evidence="10">TMP-PPase</shortName>
    </alternativeName>
</protein>
<evidence type="ECO:0000256" key="2">
    <source>
        <dbReference type="ARBA" id="ARBA00005165"/>
    </source>
</evidence>